<accession>A0A1M6WLP6</accession>
<evidence type="ECO:0000313" key="3">
    <source>
        <dbReference type="Proteomes" id="UP000184275"/>
    </source>
</evidence>
<evidence type="ECO:0008006" key="4">
    <source>
        <dbReference type="Google" id="ProtNLM"/>
    </source>
</evidence>
<organism evidence="2 3">
    <name type="scientific">Fibrobacter intestinalis</name>
    <dbReference type="NCBI Taxonomy" id="28122"/>
    <lineage>
        <taxon>Bacteria</taxon>
        <taxon>Pseudomonadati</taxon>
        <taxon>Fibrobacterota</taxon>
        <taxon>Fibrobacteria</taxon>
        <taxon>Fibrobacterales</taxon>
        <taxon>Fibrobacteraceae</taxon>
        <taxon>Fibrobacter</taxon>
    </lineage>
</organism>
<proteinExistence type="predicted"/>
<dbReference type="RefSeq" id="WP_143159450.1">
    <property type="nucleotide sequence ID" value="NZ_FRAW01000025.1"/>
</dbReference>
<dbReference type="AlphaFoldDB" id="A0A1M6WLP6"/>
<feature type="chain" id="PRO_5012184044" description="Secreted protein" evidence="1">
    <location>
        <begin position="18"/>
        <end position="145"/>
    </location>
</feature>
<reference evidence="3" key="1">
    <citation type="submission" date="2016-11" db="EMBL/GenBank/DDBJ databases">
        <authorList>
            <person name="Varghese N."/>
            <person name="Submissions S."/>
        </authorList>
    </citation>
    <scope>NUCLEOTIDE SEQUENCE [LARGE SCALE GENOMIC DNA]</scope>
    <source>
        <strain evidence="3">UWOS</strain>
    </source>
</reference>
<dbReference type="EMBL" id="FRAW01000025">
    <property type="protein sequence ID" value="SHK94509.1"/>
    <property type="molecule type" value="Genomic_DNA"/>
</dbReference>
<protein>
    <recommendedName>
        <fullName evidence="4">Secreted protein</fullName>
    </recommendedName>
</protein>
<keyword evidence="1" id="KW-0732">Signal</keyword>
<evidence type="ECO:0000313" key="2">
    <source>
        <dbReference type="EMBL" id="SHK94509.1"/>
    </source>
</evidence>
<dbReference type="Proteomes" id="UP000184275">
    <property type="component" value="Unassembled WGS sequence"/>
</dbReference>
<evidence type="ECO:0000256" key="1">
    <source>
        <dbReference type="SAM" id="SignalP"/>
    </source>
</evidence>
<gene>
    <name evidence="2" type="ORF">SAMN05720469_12528</name>
</gene>
<sequence length="145" mass="15986">MNKFLVFLLIISSVVFSEEVCNFNGSNEMIPNSSCSQIGYVCHLAVDVNNAQNVMAFFLGTDQNCTTWIQTQFETTDFNGTKTNSLKVFLIESEEYNTDALAMTLAGALALSASNNKIPVRIIYHQVKEQNYGGILLQSISLVGN</sequence>
<keyword evidence="3" id="KW-1185">Reference proteome</keyword>
<feature type="signal peptide" evidence="1">
    <location>
        <begin position="1"/>
        <end position="17"/>
    </location>
</feature>
<name>A0A1M6WLP6_9BACT</name>